<dbReference type="OrthoDB" id="3072303at2"/>
<gene>
    <name evidence="1" type="ORF">BCR25_15830</name>
</gene>
<comment type="caution">
    <text evidence="1">The sequence shown here is derived from an EMBL/GenBank/DDBJ whole genome shotgun (WGS) entry which is preliminary data.</text>
</comment>
<reference evidence="2" key="1">
    <citation type="submission" date="2016-09" db="EMBL/GenBank/DDBJ databases">
        <authorList>
            <person name="Gulvik C.A."/>
        </authorList>
    </citation>
    <scope>NUCLEOTIDE SEQUENCE [LARGE SCALE GENOMIC DNA]</scope>
    <source>
        <strain evidence="2">LMG 8895</strain>
    </source>
</reference>
<accession>A0A1E5H211</accession>
<protein>
    <submittedName>
        <fullName evidence="1">Uncharacterized protein</fullName>
    </submittedName>
</protein>
<evidence type="ECO:0000313" key="1">
    <source>
        <dbReference type="EMBL" id="OEG18670.1"/>
    </source>
</evidence>
<dbReference type="EMBL" id="MIJY01000005">
    <property type="protein sequence ID" value="OEG18670.1"/>
    <property type="molecule type" value="Genomic_DNA"/>
</dbReference>
<dbReference type="AlphaFoldDB" id="A0A1E5H211"/>
<name>A0A1E5H211_9ENTE</name>
<proteinExistence type="predicted"/>
<evidence type="ECO:0000313" key="2">
    <source>
        <dbReference type="Proteomes" id="UP000095094"/>
    </source>
</evidence>
<dbReference type="RefSeq" id="WP_069662519.1">
    <property type="nucleotide sequence ID" value="NZ_JBHUJJ010000002.1"/>
</dbReference>
<sequence length="189" mass="21932">MRTGKYGLKIEYKELTLDQVDSFIKNYPLEQLECKHICYIKDDLSTKIYREAISCGYEKVVLGSHRRATHSEEINRILEMATTKDFLRPVRVVMDKYGRFWCDNTHTTLAYILRGGQQLKDIPFYVVNLQSDSIISCDNTIAGDIQDLRNIYSSALRIQERINNGIRPNGVKWTISSLLKNMSMDKLKN</sequence>
<dbReference type="Proteomes" id="UP000095094">
    <property type="component" value="Unassembled WGS sequence"/>
</dbReference>
<organism evidence="1 2">
    <name type="scientific">Enterococcus termitis</name>
    <dbReference type="NCBI Taxonomy" id="332950"/>
    <lineage>
        <taxon>Bacteria</taxon>
        <taxon>Bacillati</taxon>
        <taxon>Bacillota</taxon>
        <taxon>Bacilli</taxon>
        <taxon>Lactobacillales</taxon>
        <taxon>Enterococcaceae</taxon>
        <taxon>Enterococcus</taxon>
    </lineage>
</organism>
<keyword evidence="2" id="KW-1185">Reference proteome</keyword>